<evidence type="ECO:0000313" key="3">
    <source>
        <dbReference type="Proteomes" id="UP001216440"/>
    </source>
</evidence>
<dbReference type="Proteomes" id="UP001216440">
    <property type="component" value="Chromosome"/>
</dbReference>
<proteinExistence type="predicted"/>
<dbReference type="EMBL" id="CP121682">
    <property type="protein sequence ID" value="WGD44692.1"/>
    <property type="molecule type" value="Genomic_DNA"/>
</dbReference>
<gene>
    <name evidence="2" type="ORF">PYS65_33710</name>
</gene>
<evidence type="ECO:0000313" key="2">
    <source>
        <dbReference type="EMBL" id="WGD44692.1"/>
    </source>
</evidence>
<accession>A0ABY8KEF1</accession>
<keyword evidence="3" id="KW-1185">Reference proteome</keyword>
<reference evidence="2 3" key="1">
    <citation type="submission" date="2023-03" db="EMBL/GenBank/DDBJ databases">
        <authorList>
            <person name="Mo P."/>
        </authorList>
    </citation>
    <scope>NUCLEOTIDE SEQUENCE [LARGE SCALE GENOMIC DNA]</scope>
    <source>
        <strain evidence="2 3">HUAS 5</strain>
    </source>
</reference>
<sequence length="1684" mass="180229">MTTHEHDGFTFDETTSAALLDAGAVLPPAATDREDADVLTARTYTHTALDGRKVVRLVPGTLGEAEDLALDFLGLAREPETPEVGQVRRETLGFPAWALVNDPANGHHALALVRDVERLARQAKSRPGTAKDGFEALGGQLGRAVPHFLPTFYEQAARVFLQHENTTYAAAFFGKAREAERVHALTVDEERQRSVFLEFAFAGALTVKALKEHVKALAARLAPAEAWAQFRQLTVERCAAGMPPYASLPQDARTLIKAAGLDRVTEECALVADLLASPAAVRAPASFWNTYRPTLVVLAERQPDVRARLLEIMPAGLGRSTKDDEFWLALLAETGADRLLAGESADGTDAADWLSRWALHRKHGGTVSDRSPATLALVERMAPSLRAHGRAVDLFTGRWHAGADLDLLDLCVAENVPLTRPGSGTDVHLSLGRWMEDTGAGRRDLMAVAADPRGRRMLYDAVGNLQRQRTGTGLLEQIAGHPVLADVLREWLEDAADELDGATGPAGARAALERLRPFRTVAARISRQAVAKAAAFDIAPLLGNTLRAGIPDELGWPALEEAVRRLEAGTRRGHDDTLAVQECWPALILSRRHKAIVVGPQDILLEHDLRLPAEPDRWQRPSFRYTDGELLVMWRQGAKSHGYWSARPTEVFPLGGEQLPSWYSSGDAGETSIPIPDGGRATGGRALHAGDTVLPPGRPVIGDGTSYWRQGRQGVRQVWLEYDPATGTHGRASLPAFLRSGIQDGATLLQQHCTVLPLQPGLEHSPFGTDGTVLGRWVRTEGEGDETRTTVGTPDGRTATLSADNRIPGIPLGVLRLPGGVEPLVVAQHRQVTLYTTDDTTGVRELGRLTPLQRGGEFAAGTPLVPPVDFWHALRPRDESASAILRTLSDEKAEELLRAGARVLAERQAEVAAAERANAASGNGGGGGQAATTGNPAVPSAQEVLRKAVSRALPDLTEPRVLTGVTSLVHAVLRLAESVAAFVEPPAERPRARSQWVLGMFADYRPEDGDDQTLREATAGLAGQYGWWGGGQRWSVLRQIRAVNHVLTGKPADGKALPGNARLTGPDDGWRSDERTVPAGGPAWPSLLDALRPLAYRAAAPTLTEAHRRALLLLFEAITEGPLAAPGAALREVVLSEPRGKQDRAGQVLRRDGRTVVVLGCQSVDHRHDRVNWLALDHDPAGTFGAVAHFTSAREAAHPPVFPADTLAAVTGLIRDKGPAPWQPEAPAALAAATRGGLGPVQAALLLAGKPTQLTDEVSAATALKPRQKQLGDALLSSLEPGDRAALVGALLPANPGDLWTTGPDTGAAGRVWAERLDGVVRLPEDLVGDIALPGVPTGSVEEMLNPRRTPWLSRTTVQRLDKDGNLVPEDPAALPGRYDLARAVSSLAGLAYSLPYGHPLRATLPEGLAALRRRLADPGLLLDLGLEWTEKGSSTAVELRKAYGLPATGGAGADGLTPVGEALVLRPWHGDQETVLVRSAALVRADDPVFGLVEGLVGTARGDGMRALRAVLDDELARAVAAGTDPADPTGYAHAPSVSVPELVTEVAEANGLGEDAAGLYLQLLALPDPTDRNCVRRTGWKPARMKKARAELAAATGLVVEAKRSRAGRTLFLPCGWLDLKSPALPVEIWKQDLYPVRGNAPAVPLLPVPELFRRAWDRVRANDAPAYEELTTRATRKGRRR</sequence>
<name>A0ABY8KEF1_9ACTN</name>
<evidence type="ECO:0000256" key="1">
    <source>
        <dbReference type="SAM" id="MobiDB-lite"/>
    </source>
</evidence>
<dbReference type="RefSeq" id="WP_279337766.1">
    <property type="nucleotide sequence ID" value="NZ_CP121682.1"/>
</dbReference>
<organism evidence="2 3">
    <name type="scientific">Streptomyces cathayae</name>
    <dbReference type="NCBI Taxonomy" id="3031124"/>
    <lineage>
        <taxon>Bacteria</taxon>
        <taxon>Bacillati</taxon>
        <taxon>Actinomycetota</taxon>
        <taxon>Actinomycetes</taxon>
        <taxon>Kitasatosporales</taxon>
        <taxon>Streptomycetaceae</taxon>
        <taxon>Streptomyces</taxon>
    </lineage>
</organism>
<evidence type="ECO:0008006" key="4">
    <source>
        <dbReference type="Google" id="ProtNLM"/>
    </source>
</evidence>
<protein>
    <recommendedName>
        <fullName evidence="4">DNA-binding protein</fullName>
    </recommendedName>
</protein>
<feature type="region of interest" description="Disordered" evidence="1">
    <location>
        <begin position="915"/>
        <end position="936"/>
    </location>
</feature>